<organism evidence="2 3">
    <name type="scientific">Methanocaldococcus jannaschii</name>
    <dbReference type="NCBI Taxonomy" id="2190"/>
    <lineage>
        <taxon>Archaea</taxon>
        <taxon>Methanobacteriati</taxon>
        <taxon>Methanobacteriota</taxon>
        <taxon>Methanomada group</taxon>
        <taxon>Methanococci</taxon>
        <taxon>Methanococcales</taxon>
        <taxon>Methanocaldococcaceae</taxon>
        <taxon>Methanocaldococcus</taxon>
    </lineage>
</organism>
<dbReference type="AlphaFoldDB" id="A0A832WI30"/>
<dbReference type="RefSeq" id="WP_010870091.1">
    <property type="nucleotide sequence ID" value="NC_000909.1"/>
</dbReference>
<evidence type="ECO:0000313" key="3">
    <source>
        <dbReference type="Proteomes" id="UP000645676"/>
    </source>
</evidence>
<keyword evidence="1" id="KW-0812">Transmembrane</keyword>
<gene>
    <name evidence="2" type="ORF">HA335_03955</name>
</gene>
<keyword evidence="1" id="KW-0472">Membrane</keyword>
<keyword evidence="1" id="KW-1133">Transmembrane helix</keyword>
<dbReference type="InterPro" id="IPR035582">
    <property type="entry name" value="DUF5418"/>
</dbReference>
<reference evidence="2" key="1">
    <citation type="journal article" date="2020" name="bioRxiv">
        <title>A rank-normalized archaeal taxonomy based on genome phylogeny resolves widespread incomplete and uneven classifications.</title>
        <authorList>
            <person name="Rinke C."/>
            <person name="Chuvochina M."/>
            <person name="Mussig A.J."/>
            <person name="Chaumeil P.-A."/>
            <person name="Waite D.W."/>
            <person name="Whitman W.B."/>
            <person name="Parks D.H."/>
            <person name="Hugenholtz P."/>
        </authorList>
    </citation>
    <scope>NUCLEOTIDE SEQUENCE</scope>
    <source>
        <strain evidence="2">UBA8849</strain>
    </source>
</reference>
<feature type="transmembrane region" description="Helical" evidence="1">
    <location>
        <begin position="43"/>
        <end position="67"/>
    </location>
</feature>
<dbReference type="EMBL" id="DUJR01000021">
    <property type="protein sequence ID" value="HII59722.1"/>
    <property type="molecule type" value="Genomic_DNA"/>
</dbReference>
<accession>A0A832WI30</accession>
<feature type="transmembrane region" description="Helical" evidence="1">
    <location>
        <begin position="12"/>
        <end position="37"/>
    </location>
</feature>
<feature type="transmembrane region" description="Helical" evidence="1">
    <location>
        <begin position="79"/>
        <end position="98"/>
    </location>
</feature>
<dbReference type="Proteomes" id="UP000645676">
    <property type="component" value="Unassembled WGS sequence"/>
</dbReference>
<evidence type="ECO:0000313" key="2">
    <source>
        <dbReference type="EMBL" id="HII59722.1"/>
    </source>
</evidence>
<name>A0A832WI30_9EURY</name>
<comment type="caution">
    <text evidence="2">The sequence shown here is derived from an EMBL/GenBank/DDBJ whole genome shotgun (WGS) entry which is preliminary data.</text>
</comment>
<sequence length="153" mass="17733">MVNEYKAHSSFILKVVITLIGYWIASILAIIIYSMFFKIETNTFLLCLLLPTPIIWFNILIGMGLTYRCMENLTIYDKHKLWCVFVRDLTLTILATILATLTTMELYQIEHPLKPIEFVFIVGLVLIVGFTIITTLIIKYLKIIKNLKKISKN</sequence>
<dbReference type="Pfam" id="PF17439">
    <property type="entry name" value="DUF5418"/>
    <property type="match status" value="1"/>
</dbReference>
<dbReference type="SMR" id="A0A832WI30"/>
<protein>
    <submittedName>
        <fullName evidence="2">Uncharacterized protein</fullName>
    </submittedName>
</protein>
<evidence type="ECO:0000256" key="1">
    <source>
        <dbReference type="SAM" id="Phobius"/>
    </source>
</evidence>
<proteinExistence type="predicted"/>
<feature type="transmembrane region" description="Helical" evidence="1">
    <location>
        <begin position="118"/>
        <end position="141"/>
    </location>
</feature>